<dbReference type="Proteomes" id="UP000301309">
    <property type="component" value="Unassembled WGS sequence"/>
</dbReference>
<comment type="caution">
    <text evidence="2">The sequence shown here is derived from an EMBL/GenBank/DDBJ whole genome shotgun (WGS) entry which is preliminary data.</text>
</comment>
<dbReference type="SUPFAM" id="SSF47413">
    <property type="entry name" value="lambda repressor-like DNA-binding domains"/>
    <property type="match status" value="1"/>
</dbReference>
<feature type="region of interest" description="Disordered" evidence="1">
    <location>
        <begin position="100"/>
        <end position="120"/>
    </location>
</feature>
<dbReference type="GO" id="GO:0003677">
    <property type="term" value="F:DNA binding"/>
    <property type="evidence" value="ECO:0007669"/>
    <property type="project" value="InterPro"/>
</dbReference>
<keyword evidence="3" id="KW-1185">Reference proteome</keyword>
<dbReference type="InterPro" id="IPR010982">
    <property type="entry name" value="Lambda_DNA-bd_dom_sf"/>
</dbReference>
<evidence type="ECO:0000256" key="1">
    <source>
        <dbReference type="SAM" id="MobiDB-lite"/>
    </source>
</evidence>
<name>A0A4D4KSQ8_STRVO</name>
<dbReference type="AlphaFoldDB" id="A0A4D4KSQ8"/>
<dbReference type="EMBL" id="BJHW01000001">
    <property type="protein sequence ID" value="GDY49468.1"/>
    <property type="molecule type" value="Genomic_DNA"/>
</dbReference>
<feature type="compositionally biased region" description="Polar residues" evidence="1">
    <location>
        <begin position="103"/>
        <end position="120"/>
    </location>
</feature>
<evidence type="ECO:0000313" key="3">
    <source>
        <dbReference type="Proteomes" id="UP000301309"/>
    </source>
</evidence>
<dbReference type="InterPro" id="IPR001387">
    <property type="entry name" value="Cro/C1-type_HTH"/>
</dbReference>
<reference evidence="2 3" key="1">
    <citation type="journal article" date="2020" name="Int. J. Syst. Evol. Microbiol.">
        <title>Reclassification of Streptomyces castelarensis and Streptomyces sporoclivatus as later heterotypic synonyms of Streptomyces antimycoticus.</title>
        <authorList>
            <person name="Komaki H."/>
            <person name="Tamura T."/>
        </authorList>
    </citation>
    <scope>NUCLEOTIDE SEQUENCE [LARGE SCALE GENOMIC DNA]</scope>
    <source>
        <strain evidence="2 3">NBRC 13459</strain>
    </source>
</reference>
<organism evidence="2 3">
    <name type="scientific">Streptomyces violaceusniger</name>
    <dbReference type="NCBI Taxonomy" id="68280"/>
    <lineage>
        <taxon>Bacteria</taxon>
        <taxon>Bacillati</taxon>
        <taxon>Actinomycetota</taxon>
        <taxon>Actinomycetes</taxon>
        <taxon>Kitasatosporales</taxon>
        <taxon>Streptomycetaceae</taxon>
        <taxon>Streptomyces</taxon>
        <taxon>Streptomyces violaceusniger group</taxon>
    </lineage>
</organism>
<gene>
    <name evidence="2" type="ORF">SVIO_000910</name>
</gene>
<proteinExistence type="predicted"/>
<accession>A0A4D4KSQ8</accession>
<dbReference type="CDD" id="cd00093">
    <property type="entry name" value="HTH_XRE"/>
    <property type="match status" value="1"/>
</dbReference>
<protein>
    <submittedName>
        <fullName evidence="2">Uncharacterized protein</fullName>
    </submittedName>
</protein>
<dbReference type="Gene3D" id="1.10.260.40">
    <property type="entry name" value="lambda repressor-like DNA-binding domains"/>
    <property type="match status" value="1"/>
</dbReference>
<sequence>MGTWDHFSMPRSNNDQLPATYVASGNWPYARLVEDAPDSAHYGQAFARNLAEAMETSEIGLRALGDKAGVSHATISRLLRGMVLPDLGLSPAWRWHWEPVSGPASQHGPSANTSELALRR</sequence>
<evidence type="ECO:0000313" key="2">
    <source>
        <dbReference type="EMBL" id="GDY49468.1"/>
    </source>
</evidence>